<dbReference type="GO" id="GO:0007165">
    <property type="term" value="P:signal transduction"/>
    <property type="evidence" value="ECO:0007669"/>
    <property type="project" value="UniProtKB-KW"/>
</dbReference>
<keyword evidence="3 9" id="KW-0812">Transmembrane</keyword>
<comment type="subcellular location">
    <subcellularLocation>
        <location evidence="1">Cell membrane</location>
        <topology evidence="1">Multi-pass membrane protein</topology>
    </subcellularLocation>
</comment>
<name>A0A7J4ZRL2_9BACT</name>
<dbReference type="PRINTS" id="PR00260">
    <property type="entry name" value="CHEMTRNSDUCR"/>
</dbReference>
<dbReference type="CDD" id="cd11386">
    <property type="entry name" value="MCP_signal"/>
    <property type="match status" value="1"/>
</dbReference>
<comment type="similarity">
    <text evidence="7">Belongs to the methyl-accepting chemotaxis (MCP) protein family.</text>
</comment>
<dbReference type="SUPFAM" id="SSF103190">
    <property type="entry name" value="Sensory domain-like"/>
    <property type="match status" value="1"/>
</dbReference>
<evidence type="ECO:0000313" key="12">
    <source>
        <dbReference type="EMBL" id="KAB0665753.1"/>
    </source>
</evidence>
<reference evidence="12 13" key="1">
    <citation type="submission" date="2019-09" db="EMBL/GenBank/DDBJ databases">
        <title>Geobacter sp. Red96, a novel strain isolated from paddy soil.</title>
        <authorList>
            <person name="Xu Z."/>
            <person name="Masuda Y."/>
            <person name="Itoh H."/>
            <person name="Senoo K."/>
        </authorList>
    </citation>
    <scope>NUCLEOTIDE SEQUENCE [LARGE SCALE GENOMIC DNA]</scope>
    <source>
        <strain evidence="12 13">Red96</strain>
    </source>
</reference>
<keyword evidence="2" id="KW-1003">Cell membrane</keyword>
<feature type="domain" description="HAMP" evidence="11">
    <location>
        <begin position="202"/>
        <end position="256"/>
    </location>
</feature>
<dbReference type="PANTHER" id="PTHR32089">
    <property type="entry name" value="METHYL-ACCEPTING CHEMOTAXIS PROTEIN MCPB"/>
    <property type="match status" value="1"/>
</dbReference>
<dbReference type="InterPro" id="IPR003660">
    <property type="entry name" value="HAMP_dom"/>
</dbReference>
<evidence type="ECO:0000256" key="5">
    <source>
        <dbReference type="ARBA" id="ARBA00023136"/>
    </source>
</evidence>
<dbReference type="EMBL" id="VZQZ01000004">
    <property type="protein sequence ID" value="KAB0665753.1"/>
    <property type="molecule type" value="Genomic_DNA"/>
</dbReference>
<dbReference type="FunFam" id="1.10.287.950:FF:000001">
    <property type="entry name" value="Methyl-accepting chemotaxis sensory transducer"/>
    <property type="match status" value="1"/>
</dbReference>
<dbReference type="InterPro" id="IPR004089">
    <property type="entry name" value="MCPsignal_dom"/>
</dbReference>
<keyword evidence="6 8" id="KW-0807">Transducer</keyword>
<evidence type="ECO:0000256" key="7">
    <source>
        <dbReference type="ARBA" id="ARBA00029447"/>
    </source>
</evidence>
<protein>
    <submittedName>
        <fullName evidence="12">Methyl-accepting chemotaxis protein</fullName>
    </submittedName>
</protein>
<evidence type="ECO:0000256" key="6">
    <source>
        <dbReference type="ARBA" id="ARBA00023224"/>
    </source>
</evidence>
<dbReference type="Pfam" id="PF17202">
    <property type="entry name" value="sCache_3_3"/>
    <property type="match status" value="1"/>
</dbReference>
<proteinExistence type="inferred from homology"/>
<keyword evidence="13" id="KW-1185">Reference proteome</keyword>
<accession>A0A7J4ZRL2</accession>
<dbReference type="PROSITE" id="PS50111">
    <property type="entry name" value="CHEMOTAXIS_TRANSDUC_2"/>
    <property type="match status" value="1"/>
</dbReference>
<dbReference type="PROSITE" id="PS50885">
    <property type="entry name" value="HAMP"/>
    <property type="match status" value="1"/>
</dbReference>
<dbReference type="GO" id="GO:0004888">
    <property type="term" value="F:transmembrane signaling receptor activity"/>
    <property type="evidence" value="ECO:0007669"/>
    <property type="project" value="InterPro"/>
</dbReference>
<sequence>MKLSHKFFIANVIVVLLAVAATSSLGLYEMRKEFIRKASVDLEARMKTFHQLLKFKGAELRVADGKLKQGDYVINDNFELPDSIKEIFGGAATIFMGDVRVSTNVMKPDGSRAVGTKLQGPAYDAVIKEGKPYRGAAPILGVPYFTAYDPLKNAAGEVVGVLYVGEKQSEYLAVYDRLKYVTAAVAALLAALFSFLSFLFVRRALQPLGRMVALMHDIALGEGDLTVRLNITANDEIGEAAGYFDRFVDKLQAVIRKVADSTHDVAAASADLHDTATQIATGAEELASQAATVSTSGEEMAATSHSIADNCNAAAGNSHHASTLASSGAGIVMQTVEGMQKIAARVQETARQVAGLGARSDEVGAIVGTIEDIADQTNLLALNAAIEAARAGEQGRGFAVVADEVRALAERTTRATKEIAGMIRAIQGETRTAVDSMEAGVREVEAGTTEAARSGSALQEILDQVNEVTGQINQIATAAEQQSSTSSEISNNMHQITEVINATAQSTHDTTRAADKLAHLADELSKLVGQFKLS</sequence>
<feature type="transmembrane region" description="Helical" evidence="9">
    <location>
        <begin position="7"/>
        <end position="28"/>
    </location>
</feature>
<dbReference type="InterPro" id="IPR004090">
    <property type="entry name" value="Chemotax_Me-accpt_rcpt"/>
</dbReference>
<dbReference type="GO" id="GO:0005886">
    <property type="term" value="C:plasma membrane"/>
    <property type="evidence" value="ECO:0007669"/>
    <property type="project" value="UniProtKB-SubCell"/>
</dbReference>
<dbReference type="SUPFAM" id="SSF58104">
    <property type="entry name" value="Methyl-accepting chemotaxis protein (MCP) signaling domain"/>
    <property type="match status" value="1"/>
</dbReference>
<dbReference type="Gene3D" id="1.10.287.950">
    <property type="entry name" value="Methyl-accepting chemotaxis protein"/>
    <property type="match status" value="1"/>
</dbReference>
<evidence type="ECO:0000256" key="1">
    <source>
        <dbReference type="ARBA" id="ARBA00004651"/>
    </source>
</evidence>
<dbReference type="GO" id="GO:0006935">
    <property type="term" value="P:chemotaxis"/>
    <property type="evidence" value="ECO:0007669"/>
    <property type="project" value="InterPro"/>
</dbReference>
<evidence type="ECO:0000256" key="2">
    <source>
        <dbReference type="ARBA" id="ARBA00022475"/>
    </source>
</evidence>
<dbReference type="InterPro" id="IPR029151">
    <property type="entry name" value="Sensor-like_sf"/>
</dbReference>
<dbReference type="InterPro" id="IPR033463">
    <property type="entry name" value="sCache_3"/>
</dbReference>
<feature type="transmembrane region" description="Helical" evidence="9">
    <location>
        <begin position="180"/>
        <end position="201"/>
    </location>
</feature>
<dbReference type="AlphaFoldDB" id="A0A7J4ZRL2"/>
<dbReference type="RefSeq" id="WP_151128187.1">
    <property type="nucleotide sequence ID" value="NZ_VZQZ01000004.1"/>
</dbReference>
<dbReference type="PANTHER" id="PTHR32089:SF112">
    <property type="entry name" value="LYSOZYME-LIKE PROTEIN-RELATED"/>
    <property type="match status" value="1"/>
</dbReference>
<dbReference type="Pfam" id="PF00015">
    <property type="entry name" value="MCPsignal"/>
    <property type="match status" value="1"/>
</dbReference>
<feature type="domain" description="Methyl-accepting transducer" evidence="10">
    <location>
        <begin position="261"/>
        <end position="497"/>
    </location>
</feature>
<dbReference type="Pfam" id="PF00672">
    <property type="entry name" value="HAMP"/>
    <property type="match status" value="1"/>
</dbReference>
<evidence type="ECO:0000313" key="13">
    <source>
        <dbReference type="Proteomes" id="UP000420562"/>
    </source>
</evidence>
<dbReference type="CDD" id="cd06225">
    <property type="entry name" value="HAMP"/>
    <property type="match status" value="1"/>
</dbReference>
<evidence type="ECO:0000256" key="3">
    <source>
        <dbReference type="ARBA" id="ARBA00022692"/>
    </source>
</evidence>
<dbReference type="SMART" id="SM00283">
    <property type="entry name" value="MA"/>
    <property type="match status" value="1"/>
</dbReference>
<organism evidence="12 13">
    <name type="scientific">Oryzomonas japonica</name>
    <dbReference type="NCBI Taxonomy" id="2603858"/>
    <lineage>
        <taxon>Bacteria</taxon>
        <taxon>Pseudomonadati</taxon>
        <taxon>Thermodesulfobacteriota</taxon>
        <taxon>Desulfuromonadia</taxon>
        <taxon>Geobacterales</taxon>
        <taxon>Geobacteraceae</taxon>
        <taxon>Oryzomonas</taxon>
    </lineage>
</organism>
<keyword evidence="4 9" id="KW-1133">Transmembrane helix</keyword>
<evidence type="ECO:0000259" key="11">
    <source>
        <dbReference type="PROSITE" id="PS50885"/>
    </source>
</evidence>
<evidence type="ECO:0000256" key="8">
    <source>
        <dbReference type="PROSITE-ProRule" id="PRU00284"/>
    </source>
</evidence>
<keyword evidence="5 9" id="KW-0472">Membrane</keyword>
<evidence type="ECO:0000259" key="10">
    <source>
        <dbReference type="PROSITE" id="PS50111"/>
    </source>
</evidence>
<evidence type="ECO:0000256" key="9">
    <source>
        <dbReference type="SAM" id="Phobius"/>
    </source>
</evidence>
<dbReference type="Proteomes" id="UP000420562">
    <property type="component" value="Unassembled WGS sequence"/>
</dbReference>
<comment type="caution">
    <text evidence="12">The sequence shown here is derived from an EMBL/GenBank/DDBJ whole genome shotgun (WGS) entry which is preliminary data.</text>
</comment>
<evidence type="ECO:0000256" key="4">
    <source>
        <dbReference type="ARBA" id="ARBA00022989"/>
    </source>
</evidence>
<dbReference type="SMART" id="SM00304">
    <property type="entry name" value="HAMP"/>
    <property type="match status" value="2"/>
</dbReference>
<gene>
    <name evidence="12" type="ORF">F6V25_08540</name>
</gene>